<evidence type="ECO:0000313" key="1">
    <source>
        <dbReference type="EMBL" id="RII36837.1"/>
    </source>
</evidence>
<evidence type="ECO:0008006" key="3">
    <source>
        <dbReference type="Google" id="ProtNLM"/>
    </source>
</evidence>
<feature type="non-terminal residue" evidence="1">
    <location>
        <position position="1"/>
    </location>
</feature>
<proteinExistence type="predicted"/>
<comment type="caution">
    <text evidence="1">The sequence shown here is derived from an EMBL/GenBank/DDBJ whole genome shotgun (WGS) entry which is preliminary data.</text>
</comment>
<dbReference type="AlphaFoldDB" id="A0A399IWK0"/>
<dbReference type="Proteomes" id="UP000265848">
    <property type="component" value="Unassembled WGS sequence"/>
</dbReference>
<dbReference type="EMBL" id="QWJJ01000051">
    <property type="protein sequence ID" value="RII36837.1"/>
    <property type="molecule type" value="Genomic_DNA"/>
</dbReference>
<organism evidence="1 2">
    <name type="scientific">Pseudooceanicola sediminis</name>
    <dbReference type="NCBI Taxonomy" id="2211117"/>
    <lineage>
        <taxon>Bacteria</taxon>
        <taxon>Pseudomonadati</taxon>
        <taxon>Pseudomonadota</taxon>
        <taxon>Alphaproteobacteria</taxon>
        <taxon>Rhodobacterales</taxon>
        <taxon>Paracoccaceae</taxon>
        <taxon>Pseudooceanicola</taxon>
    </lineage>
</organism>
<gene>
    <name evidence="1" type="ORF">DL237_20430</name>
</gene>
<evidence type="ECO:0000313" key="2">
    <source>
        <dbReference type="Proteomes" id="UP000265848"/>
    </source>
</evidence>
<reference evidence="1 2" key="1">
    <citation type="submission" date="2018-08" db="EMBL/GenBank/DDBJ databases">
        <title>Pseudooceanicola sediminis CY03 in the family Rhodobacteracea.</title>
        <authorList>
            <person name="Zhang Y.-J."/>
        </authorList>
    </citation>
    <scope>NUCLEOTIDE SEQUENCE [LARGE SCALE GENOMIC DNA]</scope>
    <source>
        <strain evidence="1 2">CY03</strain>
    </source>
</reference>
<accession>A0A399IWK0</accession>
<protein>
    <recommendedName>
        <fullName evidence="3">Reverse transcriptase zinc-binding domain-containing protein</fullName>
    </recommendedName>
</protein>
<keyword evidence="2" id="KW-1185">Reference proteome</keyword>
<sequence>GGAGPSTGPATAAAAAAAAVEGDPRMPPPDASLLRGTWRRLWDSHASRGAKVLVYRLQHAYLPCGLYRAGKGIRPRVTTGCGGLGAHCPHPACGPPGPRAWASLTHIFLECPAYAQARTWLQQLWACVAPQAAAPPVTDAGFMLGDRMGMWASGPRGAGALLWSTLRATFLYAVWCAYWSREPAKQTSEHVVREVVSELRRVMQLRFTAATLTPETLSALPTQLLTAQLKAAKLEHFVAIWSAGGALCEVEEVQGGSPKLNLRLTLASPVQAP</sequence>
<name>A0A399IWK0_9RHOB</name>